<dbReference type="PROSITE" id="PS00216">
    <property type="entry name" value="SUGAR_TRANSPORT_1"/>
    <property type="match status" value="1"/>
</dbReference>
<feature type="transmembrane region" description="Helical" evidence="6">
    <location>
        <begin position="424"/>
        <end position="445"/>
    </location>
</feature>
<dbReference type="Pfam" id="PF00083">
    <property type="entry name" value="Sugar_tr"/>
    <property type="match status" value="1"/>
</dbReference>
<comment type="caution">
    <text evidence="8">The sequence shown here is derived from an EMBL/GenBank/DDBJ whole genome shotgun (WGS) entry which is preliminary data.</text>
</comment>
<dbReference type="eggNOG" id="COG2814">
    <property type="taxonomic scope" value="Bacteria"/>
</dbReference>
<keyword evidence="5 6" id="KW-0472">Membrane</keyword>
<feature type="transmembrane region" description="Helical" evidence="6">
    <location>
        <begin position="195"/>
        <end position="213"/>
    </location>
</feature>
<feature type="transmembrane region" description="Helical" evidence="6">
    <location>
        <begin position="44"/>
        <end position="66"/>
    </location>
</feature>
<evidence type="ECO:0000313" key="9">
    <source>
        <dbReference type="Proteomes" id="UP000051931"/>
    </source>
</evidence>
<dbReference type="CDD" id="cd17316">
    <property type="entry name" value="MFS_SV2_like"/>
    <property type="match status" value="1"/>
</dbReference>
<dbReference type="PATRIC" id="fig|1122152.4.peg.35"/>
<feature type="transmembrane region" description="Helical" evidence="6">
    <location>
        <begin position="171"/>
        <end position="189"/>
    </location>
</feature>
<feature type="transmembrane region" description="Helical" evidence="6">
    <location>
        <begin position="394"/>
        <end position="418"/>
    </location>
</feature>
<dbReference type="STRING" id="1122152.GCA_000425905_00651"/>
<evidence type="ECO:0000256" key="6">
    <source>
        <dbReference type="SAM" id="Phobius"/>
    </source>
</evidence>
<organism evidence="8 9">
    <name type="scientific">Lactobacillus psittaci DSM 15354</name>
    <dbReference type="NCBI Taxonomy" id="1122152"/>
    <lineage>
        <taxon>Bacteria</taxon>
        <taxon>Bacillati</taxon>
        <taxon>Bacillota</taxon>
        <taxon>Bacilli</taxon>
        <taxon>Lactobacillales</taxon>
        <taxon>Lactobacillaceae</taxon>
        <taxon>Lactobacillus</taxon>
    </lineage>
</organism>
<proteinExistence type="predicted"/>
<dbReference type="InterPro" id="IPR036259">
    <property type="entry name" value="MFS_trans_sf"/>
</dbReference>
<feature type="transmembrane region" description="Helical" evidence="6">
    <location>
        <begin position="359"/>
        <end position="382"/>
    </location>
</feature>
<dbReference type="InterPro" id="IPR005828">
    <property type="entry name" value="MFS_sugar_transport-like"/>
</dbReference>
<feature type="transmembrane region" description="Helical" evidence="6">
    <location>
        <begin position="109"/>
        <end position="126"/>
    </location>
</feature>
<evidence type="ECO:0000256" key="5">
    <source>
        <dbReference type="ARBA" id="ARBA00023136"/>
    </source>
</evidence>
<dbReference type="PANTHER" id="PTHR23511">
    <property type="entry name" value="SYNAPTIC VESICLE GLYCOPROTEIN 2"/>
    <property type="match status" value="1"/>
</dbReference>
<evidence type="ECO:0000256" key="3">
    <source>
        <dbReference type="ARBA" id="ARBA00022692"/>
    </source>
</evidence>
<accession>A0A0R1S4B8</accession>
<dbReference type="EMBL" id="AZFB01000001">
    <property type="protein sequence ID" value="KRL63788.1"/>
    <property type="molecule type" value="Genomic_DNA"/>
</dbReference>
<evidence type="ECO:0000259" key="7">
    <source>
        <dbReference type="PROSITE" id="PS50850"/>
    </source>
</evidence>
<dbReference type="AlphaFoldDB" id="A0A0R1S4B8"/>
<evidence type="ECO:0000256" key="1">
    <source>
        <dbReference type="ARBA" id="ARBA00004651"/>
    </source>
</evidence>
<evidence type="ECO:0000256" key="2">
    <source>
        <dbReference type="ARBA" id="ARBA00022448"/>
    </source>
</evidence>
<keyword evidence="3 6" id="KW-0812">Transmembrane</keyword>
<keyword evidence="2" id="KW-0813">Transport</keyword>
<name>A0A0R1S4B8_9LACO</name>
<dbReference type="InterPro" id="IPR005829">
    <property type="entry name" value="Sugar_transporter_CS"/>
</dbReference>
<dbReference type="GO" id="GO:0022857">
    <property type="term" value="F:transmembrane transporter activity"/>
    <property type="evidence" value="ECO:0007669"/>
    <property type="project" value="InterPro"/>
</dbReference>
<feature type="transmembrane region" description="Helical" evidence="6">
    <location>
        <begin position="309"/>
        <end position="327"/>
    </location>
</feature>
<evidence type="ECO:0000256" key="4">
    <source>
        <dbReference type="ARBA" id="ARBA00022989"/>
    </source>
</evidence>
<keyword evidence="4 6" id="KW-1133">Transmembrane helix</keyword>
<feature type="transmembrane region" description="Helical" evidence="6">
    <location>
        <begin position="78"/>
        <end position="97"/>
    </location>
</feature>
<dbReference type="Proteomes" id="UP000051931">
    <property type="component" value="Unassembled WGS sequence"/>
</dbReference>
<gene>
    <name evidence="8" type="ORF">FC23_GL000035</name>
</gene>
<comment type="subcellular location">
    <subcellularLocation>
        <location evidence="1">Cell membrane</location>
        <topology evidence="1">Multi-pass membrane protein</topology>
    </subcellularLocation>
</comment>
<feature type="transmembrane region" description="Helical" evidence="6">
    <location>
        <begin position="276"/>
        <end position="297"/>
    </location>
</feature>
<keyword evidence="9" id="KW-1185">Reference proteome</keyword>
<dbReference type="Gene3D" id="1.20.1250.20">
    <property type="entry name" value="MFS general substrate transporter like domains"/>
    <property type="match status" value="1"/>
</dbReference>
<evidence type="ECO:0000313" key="8">
    <source>
        <dbReference type="EMBL" id="KRL63788.1"/>
    </source>
</evidence>
<dbReference type="InterPro" id="IPR020846">
    <property type="entry name" value="MFS_dom"/>
</dbReference>
<protein>
    <submittedName>
        <fullName evidence="8">Major facilitator superfamily MFS 1</fullName>
    </submittedName>
</protein>
<dbReference type="PROSITE" id="PS50850">
    <property type="entry name" value="MFS"/>
    <property type="match status" value="1"/>
</dbReference>
<dbReference type="GO" id="GO:0005886">
    <property type="term" value="C:plasma membrane"/>
    <property type="evidence" value="ECO:0007669"/>
    <property type="project" value="UniProtKB-SubCell"/>
</dbReference>
<dbReference type="PANTHER" id="PTHR23511:SF34">
    <property type="entry name" value="SYNAPTIC VESICLE GLYCOPROTEIN 2"/>
    <property type="match status" value="1"/>
</dbReference>
<feature type="transmembrane region" description="Helical" evidence="6">
    <location>
        <begin position="334"/>
        <end position="353"/>
    </location>
</feature>
<dbReference type="SUPFAM" id="SSF103473">
    <property type="entry name" value="MFS general substrate transporter"/>
    <property type="match status" value="1"/>
</dbReference>
<feature type="domain" description="Major facilitator superfamily (MFS) profile" evidence="7">
    <location>
        <begin position="44"/>
        <end position="449"/>
    </location>
</feature>
<reference evidence="8 9" key="1">
    <citation type="journal article" date="2015" name="Genome Announc.">
        <title>Expanding the biotechnology potential of lactobacilli through comparative genomics of 213 strains and associated genera.</title>
        <authorList>
            <person name="Sun Z."/>
            <person name="Harris H.M."/>
            <person name="McCann A."/>
            <person name="Guo C."/>
            <person name="Argimon S."/>
            <person name="Zhang W."/>
            <person name="Yang X."/>
            <person name="Jeffery I.B."/>
            <person name="Cooney J.C."/>
            <person name="Kagawa T.F."/>
            <person name="Liu W."/>
            <person name="Song Y."/>
            <person name="Salvetti E."/>
            <person name="Wrobel A."/>
            <person name="Rasinkangas P."/>
            <person name="Parkhill J."/>
            <person name="Rea M.C."/>
            <person name="O'Sullivan O."/>
            <person name="Ritari J."/>
            <person name="Douillard F.P."/>
            <person name="Paul Ross R."/>
            <person name="Yang R."/>
            <person name="Briner A.E."/>
            <person name="Felis G.E."/>
            <person name="de Vos W.M."/>
            <person name="Barrangou R."/>
            <person name="Klaenhammer T.R."/>
            <person name="Caufield P.W."/>
            <person name="Cui Y."/>
            <person name="Zhang H."/>
            <person name="O'Toole P.W."/>
        </authorList>
    </citation>
    <scope>NUCLEOTIDE SEQUENCE [LARGE SCALE GENOMIC DNA]</scope>
    <source>
        <strain evidence="8 9">DSM 15354</strain>
    </source>
</reference>
<sequence>MLHPHMGEPNKQDKKEIQQKQKKNIFYKRKNYKKAPFSDVHAQLYWALVLGQIACAYALGIAGSAFNHAKIALGINDTWLGLLGAGSLIGLAGSFIMGRISDRFGRKHLLMANMYIYTILSILQFFTNNLLLLFILRVGIGLMIAIDYTVGNSILVEWLPTKDGAKKQSNLLLYWSYGFGLSFLASQFISDWRLMLCSSAIFGFIAAIYRSVVQIPHSPSWLASHGEHRQAQKVIQKNLGKKWGLPKKLLRIRKKSDASTAELFGKKYWKSTLTGTAFYATQAFAFFGISIFLPILLKNMHMNDAFLSGLLYNLAIIVGTAIGIWLFNKMSRRSFLIVTFTIPIVCLFILALLPHLPSTLTLLVFTIFSVVLSASLLLDFTYTTELFDLRIRATGVGFVIMMSRVGAAAGTFLLPIIVNLAGAYVTLIVCAIILLIGTVICIFTAPETHPKFAKQKNTNN</sequence>